<reference evidence="1" key="1">
    <citation type="submission" date="2014-09" db="EMBL/GenBank/DDBJ databases">
        <authorList>
            <person name="Magalhaes I.L.F."/>
            <person name="Oliveira U."/>
            <person name="Santos F.R."/>
            <person name="Vidigal T.H.D.A."/>
            <person name="Brescovit A.D."/>
            <person name="Santos A.J."/>
        </authorList>
    </citation>
    <scope>NUCLEOTIDE SEQUENCE</scope>
    <source>
        <tissue evidence="1">Shoot tissue taken approximately 20 cm above the soil surface</tissue>
    </source>
</reference>
<dbReference type="EMBL" id="GBRH01252734">
    <property type="protein sequence ID" value="JAD45161.1"/>
    <property type="molecule type" value="Transcribed_RNA"/>
</dbReference>
<name>A0A0A9A255_ARUDO</name>
<protein>
    <submittedName>
        <fullName evidence="1">Uncharacterized protein</fullName>
    </submittedName>
</protein>
<proteinExistence type="predicted"/>
<reference evidence="1" key="2">
    <citation type="journal article" date="2015" name="Data Brief">
        <title>Shoot transcriptome of the giant reed, Arundo donax.</title>
        <authorList>
            <person name="Barrero R.A."/>
            <person name="Guerrero F.D."/>
            <person name="Moolhuijzen P."/>
            <person name="Goolsby J.A."/>
            <person name="Tidwell J."/>
            <person name="Bellgard S.E."/>
            <person name="Bellgard M.I."/>
        </authorList>
    </citation>
    <scope>NUCLEOTIDE SEQUENCE</scope>
    <source>
        <tissue evidence="1">Shoot tissue taken approximately 20 cm above the soil surface</tissue>
    </source>
</reference>
<organism evidence="1">
    <name type="scientific">Arundo donax</name>
    <name type="common">Giant reed</name>
    <name type="synonym">Donax arundinaceus</name>
    <dbReference type="NCBI Taxonomy" id="35708"/>
    <lineage>
        <taxon>Eukaryota</taxon>
        <taxon>Viridiplantae</taxon>
        <taxon>Streptophyta</taxon>
        <taxon>Embryophyta</taxon>
        <taxon>Tracheophyta</taxon>
        <taxon>Spermatophyta</taxon>
        <taxon>Magnoliopsida</taxon>
        <taxon>Liliopsida</taxon>
        <taxon>Poales</taxon>
        <taxon>Poaceae</taxon>
        <taxon>PACMAD clade</taxon>
        <taxon>Arundinoideae</taxon>
        <taxon>Arundineae</taxon>
        <taxon>Arundo</taxon>
    </lineage>
</organism>
<accession>A0A0A9A255</accession>
<sequence length="14" mass="1611">MLLQQLALNLQVAR</sequence>
<evidence type="ECO:0000313" key="1">
    <source>
        <dbReference type="EMBL" id="JAD45161.1"/>
    </source>
</evidence>